<sequence>MVVENLKLILSKNKDIKSKDYLRNLLKEELQIVVLNFIYTNSKYKDLIFTGGTCLRKFYGLGRLSEDLDFDTHDGYSFAGKEFDYNKFANDLITYFNSVLKYKNISAKVKYKTVFLKLPVLREIGYAGPNDSEILMLRIDISNSYTSSCGIEIKIFDSIEYSFVAKTYDFSTLIANKIAAFLTRIYKKGGIQQESFKGRDAFDVVWMFGEINSKKVNINFTRLKEYVNFNNADDLKNQILKKSLVIKSTDLYYDLKNFFKDDIYVKQFCDNFQELLKSSIKYI</sequence>
<reference evidence="1 2" key="1">
    <citation type="journal article" date="2015" name="Nature">
        <title>rRNA introns, odd ribosomes, and small enigmatic genomes across a large radiation of phyla.</title>
        <authorList>
            <person name="Brown C.T."/>
            <person name="Hug L.A."/>
            <person name="Thomas B.C."/>
            <person name="Sharon I."/>
            <person name="Castelle C.J."/>
            <person name="Singh A."/>
            <person name="Wilkins M.J."/>
            <person name="Williams K.H."/>
            <person name="Banfield J.F."/>
        </authorList>
    </citation>
    <scope>NUCLEOTIDE SEQUENCE [LARGE SCALE GENOMIC DNA]</scope>
</reference>
<protein>
    <recommendedName>
        <fullName evidence="3">Nucleotidyl transferase AbiEii/AbiGii toxin family protein</fullName>
    </recommendedName>
</protein>
<proteinExistence type="predicted"/>
<gene>
    <name evidence="1" type="ORF">UR38_C0002G0012</name>
</gene>
<comment type="caution">
    <text evidence="1">The sequence shown here is derived from an EMBL/GenBank/DDBJ whole genome shotgun (WGS) entry which is preliminary data.</text>
</comment>
<evidence type="ECO:0008006" key="3">
    <source>
        <dbReference type="Google" id="ProtNLM"/>
    </source>
</evidence>
<organism evidence="1 2">
    <name type="scientific">Candidatus Woesebacteria bacterium GW2011_GWA2_33_28</name>
    <dbReference type="NCBI Taxonomy" id="1618561"/>
    <lineage>
        <taxon>Bacteria</taxon>
        <taxon>Candidatus Woeseibacteriota</taxon>
    </lineage>
</organism>
<dbReference type="Gene3D" id="3.10.450.620">
    <property type="entry name" value="JHP933, nucleotidyltransferase-like core domain"/>
    <property type="match status" value="1"/>
</dbReference>
<evidence type="ECO:0000313" key="2">
    <source>
        <dbReference type="Proteomes" id="UP000033995"/>
    </source>
</evidence>
<name>A0A0F9ZUI0_9BACT</name>
<evidence type="ECO:0000313" key="1">
    <source>
        <dbReference type="EMBL" id="KKP47909.1"/>
    </source>
</evidence>
<accession>A0A0F9ZUI0</accession>
<dbReference type="InterPro" id="IPR014942">
    <property type="entry name" value="AbiEii"/>
</dbReference>
<dbReference type="EMBL" id="LBOZ01000002">
    <property type="protein sequence ID" value="KKP47909.1"/>
    <property type="molecule type" value="Genomic_DNA"/>
</dbReference>
<dbReference type="Pfam" id="PF08843">
    <property type="entry name" value="AbiEii"/>
    <property type="match status" value="1"/>
</dbReference>
<dbReference type="AlphaFoldDB" id="A0A0F9ZUI0"/>
<dbReference type="Proteomes" id="UP000033995">
    <property type="component" value="Unassembled WGS sequence"/>
</dbReference>